<keyword evidence="1" id="KW-0479">Metal-binding</keyword>
<dbReference type="Gene3D" id="1.10.1280.10">
    <property type="entry name" value="Di-copper center containing domain from catechol oxidase"/>
    <property type="match status" value="1"/>
</dbReference>
<dbReference type="Proteomes" id="UP000275078">
    <property type="component" value="Unassembled WGS sequence"/>
</dbReference>
<protein>
    <submittedName>
        <fullName evidence="6">Di-copper centre-containing protein</fullName>
    </submittedName>
</protein>
<evidence type="ECO:0000259" key="4">
    <source>
        <dbReference type="PROSITE" id="PS00497"/>
    </source>
</evidence>
<accession>A0A3N4IM56</accession>
<keyword evidence="2" id="KW-0186">Copper</keyword>
<feature type="chain" id="PRO_5018240726" evidence="3">
    <location>
        <begin position="29"/>
        <end position="396"/>
    </location>
</feature>
<evidence type="ECO:0000256" key="1">
    <source>
        <dbReference type="ARBA" id="ARBA00022723"/>
    </source>
</evidence>
<evidence type="ECO:0000313" key="7">
    <source>
        <dbReference type="Proteomes" id="UP000275078"/>
    </source>
</evidence>
<dbReference type="AlphaFoldDB" id="A0A3N4IM56"/>
<feature type="domain" description="Tyrosinase copper-binding" evidence="4">
    <location>
        <begin position="114"/>
        <end position="131"/>
    </location>
</feature>
<gene>
    <name evidence="6" type="ORF">BJ508DRAFT_410749</name>
</gene>
<dbReference type="PROSITE" id="PS00498">
    <property type="entry name" value="TYROSINASE_2"/>
    <property type="match status" value="1"/>
</dbReference>
<dbReference type="InterPro" id="IPR050316">
    <property type="entry name" value="Tyrosinase/Hemocyanin"/>
</dbReference>
<evidence type="ECO:0000256" key="3">
    <source>
        <dbReference type="SAM" id="SignalP"/>
    </source>
</evidence>
<evidence type="ECO:0000313" key="6">
    <source>
        <dbReference type="EMBL" id="RPA87212.1"/>
    </source>
</evidence>
<reference evidence="6 7" key="1">
    <citation type="journal article" date="2018" name="Nat. Ecol. Evol.">
        <title>Pezizomycetes genomes reveal the molecular basis of ectomycorrhizal truffle lifestyle.</title>
        <authorList>
            <person name="Murat C."/>
            <person name="Payen T."/>
            <person name="Noel B."/>
            <person name="Kuo A."/>
            <person name="Morin E."/>
            <person name="Chen J."/>
            <person name="Kohler A."/>
            <person name="Krizsan K."/>
            <person name="Balestrini R."/>
            <person name="Da Silva C."/>
            <person name="Montanini B."/>
            <person name="Hainaut M."/>
            <person name="Levati E."/>
            <person name="Barry K.W."/>
            <person name="Belfiori B."/>
            <person name="Cichocki N."/>
            <person name="Clum A."/>
            <person name="Dockter R.B."/>
            <person name="Fauchery L."/>
            <person name="Guy J."/>
            <person name="Iotti M."/>
            <person name="Le Tacon F."/>
            <person name="Lindquist E.A."/>
            <person name="Lipzen A."/>
            <person name="Malagnac F."/>
            <person name="Mello A."/>
            <person name="Molinier V."/>
            <person name="Miyauchi S."/>
            <person name="Poulain J."/>
            <person name="Riccioni C."/>
            <person name="Rubini A."/>
            <person name="Sitrit Y."/>
            <person name="Splivallo R."/>
            <person name="Traeger S."/>
            <person name="Wang M."/>
            <person name="Zifcakova L."/>
            <person name="Wipf D."/>
            <person name="Zambonelli A."/>
            <person name="Paolocci F."/>
            <person name="Nowrousian M."/>
            <person name="Ottonello S."/>
            <person name="Baldrian P."/>
            <person name="Spatafora J.W."/>
            <person name="Henrissat B."/>
            <person name="Nagy L.G."/>
            <person name="Aury J.M."/>
            <person name="Wincker P."/>
            <person name="Grigoriev I.V."/>
            <person name="Bonfante P."/>
            <person name="Martin F.M."/>
        </authorList>
    </citation>
    <scope>NUCLEOTIDE SEQUENCE [LARGE SCALE GENOMIC DNA]</scope>
    <source>
        <strain evidence="6 7">RN42</strain>
    </source>
</reference>
<dbReference type="PANTHER" id="PTHR11474">
    <property type="entry name" value="TYROSINASE FAMILY MEMBER"/>
    <property type="match status" value="1"/>
</dbReference>
<dbReference type="OrthoDB" id="6132182at2759"/>
<dbReference type="GO" id="GO:0046872">
    <property type="term" value="F:metal ion binding"/>
    <property type="evidence" value="ECO:0007669"/>
    <property type="project" value="UniProtKB-KW"/>
</dbReference>
<dbReference type="Pfam" id="PF00264">
    <property type="entry name" value="Tyrosinase"/>
    <property type="match status" value="1"/>
</dbReference>
<sequence length="396" mass="45407">MVSFRSLSWSSLFILSFLFISATIDAFALPHRDDALNSLLNISTKPSGSPKRCKKSLIRKAWHTLTRKERKKYIDAVKCTQHKKGITKNYFGIKHFTIFEDFAFEHAKQTPYIHTVGHFLHWHRYYVKAFETALREQCGYDGAQPYWDYAHDHPNGLSSSSIWSPIDGFGGNGLSVNLSLPNPNAPAIPALQYQSGGGCISDGPFKNYLIRLPRQNKTIAEPRCIERAWSELYFNHFFSRAKELDMYRAPTFYEFLAVKLDRVQDFSKWKENLDVAMSLHGALHLTVGGTQSDKYFDPVDPIFFMLHTNIDRYWRRWQAANPLVRHNEYALTDVPPPSSLPPKTNQYGFGYLNVTNTGGYKVTLSGLAPEIAIKRLMDTTNDLLCYDYDTTYKPLS</sequence>
<dbReference type="EMBL" id="ML119647">
    <property type="protein sequence ID" value="RPA87212.1"/>
    <property type="molecule type" value="Genomic_DNA"/>
</dbReference>
<dbReference type="SUPFAM" id="SSF48056">
    <property type="entry name" value="Di-copper centre-containing domain"/>
    <property type="match status" value="1"/>
</dbReference>
<feature type="signal peptide" evidence="3">
    <location>
        <begin position="1"/>
        <end position="28"/>
    </location>
</feature>
<organism evidence="6 7">
    <name type="scientific">Ascobolus immersus RN42</name>
    <dbReference type="NCBI Taxonomy" id="1160509"/>
    <lineage>
        <taxon>Eukaryota</taxon>
        <taxon>Fungi</taxon>
        <taxon>Dikarya</taxon>
        <taxon>Ascomycota</taxon>
        <taxon>Pezizomycotina</taxon>
        <taxon>Pezizomycetes</taxon>
        <taxon>Pezizales</taxon>
        <taxon>Ascobolaceae</taxon>
        <taxon>Ascobolus</taxon>
    </lineage>
</organism>
<dbReference type="InterPro" id="IPR008922">
    <property type="entry name" value="Di-copper_centre_dom_sf"/>
</dbReference>
<evidence type="ECO:0000259" key="5">
    <source>
        <dbReference type="PROSITE" id="PS00498"/>
    </source>
</evidence>
<feature type="domain" description="Tyrosinase copper-binding" evidence="5">
    <location>
        <begin position="300"/>
        <end position="311"/>
    </location>
</feature>
<dbReference type="PANTHER" id="PTHR11474:SF126">
    <property type="entry name" value="TYROSINASE-LIKE PROTEIN TYR-1-RELATED"/>
    <property type="match status" value="1"/>
</dbReference>
<dbReference type="PRINTS" id="PR00092">
    <property type="entry name" value="TYROSINASE"/>
</dbReference>
<evidence type="ECO:0000256" key="2">
    <source>
        <dbReference type="ARBA" id="ARBA00023008"/>
    </source>
</evidence>
<dbReference type="InterPro" id="IPR002227">
    <property type="entry name" value="Tyrosinase_Cu-bd"/>
</dbReference>
<keyword evidence="3" id="KW-0732">Signal</keyword>
<proteinExistence type="predicted"/>
<dbReference type="PROSITE" id="PS00497">
    <property type="entry name" value="TYROSINASE_1"/>
    <property type="match status" value="1"/>
</dbReference>
<dbReference type="STRING" id="1160509.A0A3N4IM56"/>
<dbReference type="GO" id="GO:0016491">
    <property type="term" value="F:oxidoreductase activity"/>
    <property type="evidence" value="ECO:0007669"/>
    <property type="project" value="InterPro"/>
</dbReference>
<name>A0A3N4IM56_ASCIM</name>
<keyword evidence="7" id="KW-1185">Reference proteome</keyword>